<dbReference type="PANTHER" id="PTHR22935">
    <property type="entry name" value="PENICILLIN-BINDING PROTEIN"/>
    <property type="match status" value="1"/>
</dbReference>
<dbReference type="Pfam" id="PF00144">
    <property type="entry name" value="Beta-lactamase"/>
    <property type="match status" value="1"/>
</dbReference>
<dbReference type="EMBL" id="CP002999">
    <property type="protein sequence ID" value="AEM71559.1"/>
    <property type="molecule type" value="Genomic_DNA"/>
</dbReference>
<protein>
    <submittedName>
        <fullName evidence="3">Beta-lactamase</fullName>
    </submittedName>
</protein>
<dbReference type="eggNOG" id="COG1680">
    <property type="taxonomic scope" value="Bacteria"/>
</dbReference>
<dbReference type="Proteomes" id="UP000008908">
    <property type="component" value="Chromosome"/>
</dbReference>
<gene>
    <name evidence="3" type="ordered locus">Murru_2522</name>
</gene>
<dbReference type="PANTHER" id="PTHR22935:SF95">
    <property type="entry name" value="BETA-LACTAMASE-LIKE 1-RELATED"/>
    <property type="match status" value="1"/>
</dbReference>
<evidence type="ECO:0000313" key="3">
    <source>
        <dbReference type="EMBL" id="AEM71559.1"/>
    </source>
</evidence>
<evidence type="ECO:0000256" key="1">
    <source>
        <dbReference type="ARBA" id="ARBA00038473"/>
    </source>
</evidence>
<dbReference type="RefSeq" id="WP_014033840.1">
    <property type="nucleotide sequence ID" value="NC_015945.1"/>
</dbReference>
<name>G2PPY1_ALLRU</name>
<dbReference type="HOGENOM" id="CLU_020027_14_3_10"/>
<reference evidence="3 4" key="2">
    <citation type="journal article" date="2012" name="Stand. Genomic Sci.">
        <title>Complete genome sequence of the facultatively anaerobic, appendaged bacterium Muricauda ruestringensis type strain (B1(T)).</title>
        <authorList>
            <person name="Huntemann M."/>
            <person name="Teshima H."/>
            <person name="Lapidus A."/>
            <person name="Nolan M."/>
            <person name="Lucas S."/>
            <person name="Hammon N."/>
            <person name="Deshpande S."/>
            <person name="Cheng J.F."/>
            <person name="Tapia R."/>
            <person name="Goodwin L.A."/>
            <person name="Pitluck S."/>
            <person name="Liolios K."/>
            <person name="Pagani I."/>
            <person name="Ivanova N."/>
            <person name="Mavromatis K."/>
            <person name="Mikhailova N."/>
            <person name="Pati A."/>
            <person name="Chen A."/>
            <person name="Palaniappan K."/>
            <person name="Land M."/>
            <person name="Hauser L."/>
            <person name="Pan C."/>
            <person name="Brambilla E.M."/>
            <person name="Rohde M."/>
            <person name="Spring S."/>
            <person name="Goker M."/>
            <person name="Detter J.C."/>
            <person name="Bristow J."/>
            <person name="Eisen J.A."/>
            <person name="Markowitz V."/>
            <person name="Hugenholtz P."/>
            <person name="Kyrpides N.C."/>
            <person name="Klenk H.P."/>
            <person name="Woyke T."/>
        </authorList>
    </citation>
    <scope>NUCLEOTIDE SEQUENCE [LARGE SCALE GENOMIC DNA]</scope>
    <source>
        <strain evidence="4">DSM 13258 / LMG 19739 / B1</strain>
    </source>
</reference>
<proteinExistence type="inferred from homology"/>
<dbReference type="InterPro" id="IPR051478">
    <property type="entry name" value="Beta-lactamase-like_AB/R"/>
</dbReference>
<dbReference type="STRING" id="886377.Murru_2522"/>
<dbReference type="AlphaFoldDB" id="G2PPY1"/>
<evidence type="ECO:0000313" key="4">
    <source>
        <dbReference type="Proteomes" id="UP000008908"/>
    </source>
</evidence>
<comment type="similarity">
    <text evidence="1">Belongs to the beta-lactamase family.</text>
</comment>
<dbReference type="OrthoDB" id="1522765at2"/>
<accession>G2PPY1</accession>
<organism evidence="3 4">
    <name type="scientific">Allomuricauda ruestringensis (strain DSM 13258 / CIP 107369 / LMG 19739 / B1)</name>
    <name type="common">Muricauda ruestringensis</name>
    <dbReference type="NCBI Taxonomy" id="886377"/>
    <lineage>
        <taxon>Bacteria</taxon>
        <taxon>Pseudomonadati</taxon>
        <taxon>Bacteroidota</taxon>
        <taxon>Flavobacteriia</taxon>
        <taxon>Flavobacteriales</taxon>
        <taxon>Flavobacteriaceae</taxon>
        <taxon>Flagellimonas</taxon>
    </lineage>
</organism>
<dbReference type="Gene3D" id="3.40.710.10">
    <property type="entry name" value="DD-peptidase/beta-lactamase superfamily"/>
    <property type="match status" value="1"/>
</dbReference>
<sequence>MHNFKVSPKILPMLAFLTLILVFFGNGPVQDVQKSVSKPMVRKTVADTMELKRYQVKQRELMLAVKSYFDAAIASGKIVGAGVSIVKGDSILVSEGFGRKNAKRPDKVDQETIFRLGSLSKGFAGVLAASLKNDGLLDWNDRISDYVPKFQLGDIENTQKITLANILSHTSGTPYHSFTNLVEAGLSPKDIASRFKTVVPISEPGTIYSYQNAMFALCGEVVRQKTGQDLKSVFTERIFRPLGMHTVNMDHVTLVGSQNRAISHSNTSKGWKPQKLKDNYYNAIAAGGINASALDMAKWIRFLLGHNPEVLEESALNEAFTPFIEVKGHSKYYQRWPGHLKSYYGFGWRIHEYVDRFTRETKTMVHHGGSVNDFRNEIALFPDEDFGICVLLNSHSKMASRVIPDVQAIFQKVYHQDDPVQKIDPINS</sequence>
<dbReference type="KEGG" id="mrs:Murru_2522"/>
<evidence type="ECO:0000259" key="2">
    <source>
        <dbReference type="Pfam" id="PF00144"/>
    </source>
</evidence>
<dbReference type="SUPFAM" id="SSF56601">
    <property type="entry name" value="beta-lactamase/transpeptidase-like"/>
    <property type="match status" value="1"/>
</dbReference>
<reference evidence="4" key="1">
    <citation type="submission" date="2011-08" db="EMBL/GenBank/DDBJ databases">
        <title>The complete genome of Muricauda ruestringensis DSM 13258.</title>
        <authorList>
            <person name="Lucas S."/>
            <person name="Han J."/>
            <person name="Lapidus A."/>
            <person name="Bruce D."/>
            <person name="Goodwin L."/>
            <person name="Pitluck S."/>
            <person name="Peters L."/>
            <person name="Kyrpides N."/>
            <person name="Mavromatis K."/>
            <person name="Ivanova N."/>
            <person name="Ovchinnikova G."/>
            <person name="Teshima H."/>
            <person name="Detter J.C."/>
            <person name="Tapia R."/>
            <person name="Han C."/>
            <person name="Land M."/>
            <person name="Hauser L."/>
            <person name="Markowitz V."/>
            <person name="Cheng J.-F."/>
            <person name="Hugenholtz P."/>
            <person name="Woyke T."/>
            <person name="Wu D."/>
            <person name="Spring S."/>
            <person name="Schroeder M."/>
            <person name="Brambilla E."/>
            <person name="Klenk H.-P."/>
            <person name="Eisen J.A."/>
        </authorList>
    </citation>
    <scope>NUCLEOTIDE SEQUENCE [LARGE SCALE GENOMIC DNA]</scope>
    <source>
        <strain evidence="4">DSM 13258 / LMG 19739 / B1</strain>
    </source>
</reference>
<dbReference type="InterPro" id="IPR012338">
    <property type="entry name" value="Beta-lactam/transpept-like"/>
</dbReference>
<dbReference type="InterPro" id="IPR001466">
    <property type="entry name" value="Beta-lactam-related"/>
</dbReference>
<keyword evidence="4" id="KW-1185">Reference proteome</keyword>
<feature type="domain" description="Beta-lactamase-related" evidence="2">
    <location>
        <begin position="66"/>
        <end position="400"/>
    </location>
</feature>